<dbReference type="InterPro" id="IPR000160">
    <property type="entry name" value="GGDEF_dom"/>
</dbReference>
<dbReference type="SMART" id="SM00267">
    <property type="entry name" value="GGDEF"/>
    <property type="match status" value="1"/>
</dbReference>
<dbReference type="SUPFAM" id="SSF55073">
    <property type="entry name" value="Nucleotide cyclase"/>
    <property type="match status" value="1"/>
</dbReference>
<dbReference type="SUPFAM" id="SSF141868">
    <property type="entry name" value="EAL domain-like"/>
    <property type="match status" value="1"/>
</dbReference>
<evidence type="ECO:0000259" key="3">
    <source>
        <dbReference type="PROSITE" id="PS50887"/>
    </source>
</evidence>
<sequence length="671" mass="76776">MGLAKSNYSISENLILQAPFPSIILNNQNHVLIWNQLAEDFFHYSLSEFSDNDHIKDSLFSSFTKDTWELISERSDMLKFENQYLLTSDDQLLEASIITIPSYYKGELCTFVICLLNNQMKKINKSSQELSDLKEGLLSSFMVVTIDSEGFITNCNEKFLKTSHWTPKRVLGKTFWQLFPEAEQSKKEAEEIWHTISSGEIWQGDVEKITKDGQSYWVHLTAIPSYSGDHAQYTLLEHDITDEKLMKQQLEKIAYIDPETGLMNIYRLEQIVNEMVEEGRRFSFVYLSIDKFYTVKELHKNLNESSFISEFVKRLKIYFQDSSMARINSSEFVIITPLSEWFIQGFLTYLKQNPIYNGNAAVPLSISGGITHSPTDQSGFYQLMQASLKAVQNVREAGGNNIASLSSKSHKALNRKSLIEKRLLLALDQKNLEVLYQPQLDLNSGEIIAVEALVRWEDEEIGVVPPDELIPIAEETGLINDIGSFVIEEACKQAALWNERGVNLKISINLSVREFRDKNMAKSILNTLSQTNCPASLIQIEITEKFALEAEAESYIIKQMRLLENEGITFVLDDFGTGYASFRYMQLLPIEILKIDQMFIHSLMMSEKTQRLIKGMVQFAKSMNITVLAEGVETEEQLQLLKEFECDIIQGFLISKPVNAKEIKKLINNQK</sequence>
<evidence type="ECO:0000313" key="4">
    <source>
        <dbReference type="EMBL" id="KGR89928.1"/>
    </source>
</evidence>
<dbReference type="CDD" id="cd00130">
    <property type="entry name" value="PAS"/>
    <property type="match status" value="1"/>
</dbReference>
<keyword evidence="5" id="KW-1185">Reference proteome</keyword>
<comment type="caution">
    <text evidence="4">The sequence shown here is derived from an EMBL/GenBank/DDBJ whole genome shotgun (WGS) entry which is preliminary data.</text>
</comment>
<accession>A0A0A3J420</accession>
<dbReference type="InterPro" id="IPR043128">
    <property type="entry name" value="Rev_trsase/Diguanyl_cyclase"/>
</dbReference>
<dbReference type="Pfam" id="PF13426">
    <property type="entry name" value="PAS_9"/>
    <property type="match status" value="1"/>
</dbReference>
<dbReference type="InterPro" id="IPR035919">
    <property type="entry name" value="EAL_sf"/>
</dbReference>
<dbReference type="PROSITE" id="PS50883">
    <property type="entry name" value="EAL"/>
    <property type="match status" value="1"/>
</dbReference>
<dbReference type="PANTHER" id="PTHR44757">
    <property type="entry name" value="DIGUANYLATE CYCLASE DGCP"/>
    <property type="match status" value="1"/>
</dbReference>
<dbReference type="PROSITE" id="PS50113">
    <property type="entry name" value="PAC"/>
    <property type="match status" value="1"/>
</dbReference>
<dbReference type="OrthoDB" id="2624050at2"/>
<reference evidence="4 5" key="1">
    <citation type="submission" date="2014-02" db="EMBL/GenBank/DDBJ databases">
        <title>Draft genome sequence of Lysinibacillus massiliensis CCUG 49529.</title>
        <authorList>
            <person name="Zhang F."/>
            <person name="Wang G."/>
            <person name="Zhang L."/>
        </authorList>
    </citation>
    <scope>NUCLEOTIDE SEQUENCE [LARGE SCALE GENOMIC DNA]</scope>
    <source>
        <strain evidence="4 5">CCUG 49529</strain>
    </source>
</reference>
<dbReference type="NCBIfam" id="TIGR00229">
    <property type="entry name" value="sensory_box"/>
    <property type="match status" value="1"/>
</dbReference>
<dbReference type="CDD" id="cd01948">
    <property type="entry name" value="EAL"/>
    <property type="match status" value="1"/>
</dbReference>
<proteinExistence type="predicted"/>
<dbReference type="Gene3D" id="3.30.70.270">
    <property type="match status" value="1"/>
</dbReference>
<dbReference type="Gene3D" id="3.30.450.20">
    <property type="entry name" value="PAS domain"/>
    <property type="match status" value="1"/>
</dbReference>
<dbReference type="SMART" id="SM00052">
    <property type="entry name" value="EAL"/>
    <property type="match status" value="1"/>
</dbReference>
<feature type="domain" description="GGDEF" evidence="3">
    <location>
        <begin position="280"/>
        <end position="407"/>
    </location>
</feature>
<evidence type="ECO:0000259" key="1">
    <source>
        <dbReference type="PROSITE" id="PS50113"/>
    </source>
</evidence>
<feature type="domain" description="PAC" evidence="1">
    <location>
        <begin position="202"/>
        <end position="252"/>
    </location>
</feature>
<dbReference type="SUPFAM" id="SSF55785">
    <property type="entry name" value="PYP-like sensor domain (PAS domain)"/>
    <property type="match status" value="1"/>
</dbReference>
<dbReference type="InterPro" id="IPR029787">
    <property type="entry name" value="Nucleotide_cyclase"/>
</dbReference>
<dbReference type="Pfam" id="PF00990">
    <property type="entry name" value="GGDEF"/>
    <property type="match status" value="1"/>
</dbReference>
<organism evidence="4 5">
    <name type="scientific">Ureibacillus massiliensis 4400831 = CIP 108448 = CCUG 49529</name>
    <dbReference type="NCBI Taxonomy" id="1211035"/>
    <lineage>
        <taxon>Bacteria</taxon>
        <taxon>Bacillati</taxon>
        <taxon>Bacillota</taxon>
        <taxon>Bacilli</taxon>
        <taxon>Bacillales</taxon>
        <taxon>Caryophanaceae</taxon>
        <taxon>Ureibacillus</taxon>
    </lineage>
</organism>
<dbReference type="InterPro" id="IPR000014">
    <property type="entry name" value="PAS"/>
</dbReference>
<dbReference type="EMBL" id="JPVQ01000030">
    <property type="protein sequence ID" value="KGR89928.1"/>
    <property type="molecule type" value="Genomic_DNA"/>
</dbReference>
<evidence type="ECO:0000313" key="5">
    <source>
        <dbReference type="Proteomes" id="UP000030595"/>
    </source>
</evidence>
<dbReference type="PANTHER" id="PTHR44757:SF2">
    <property type="entry name" value="BIOFILM ARCHITECTURE MAINTENANCE PROTEIN MBAA"/>
    <property type="match status" value="1"/>
</dbReference>
<dbReference type="Gene3D" id="3.20.20.450">
    <property type="entry name" value="EAL domain"/>
    <property type="match status" value="1"/>
</dbReference>
<dbReference type="InterPro" id="IPR001633">
    <property type="entry name" value="EAL_dom"/>
</dbReference>
<protein>
    <submittedName>
        <fullName evidence="4">Diguanylate cyclase</fullName>
    </submittedName>
</protein>
<evidence type="ECO:0000259" key="2">
    <source>
        <dbReference type="PROSITE" id="PS50883"/>
    </source>
</evidence>
<dbReference type="RefSeq" id="WP_036178062.1">
    <property type="nucleotide sequence ID" value="NZ_AVCZ01000030.1"/>
</dbReference>
<dbReference type="InterPro" id="IPR052155">
    <property type="entry name" value="Biofilm_reg_signaling"/>
</dbReference>
<dbReference type="InterPro" id="IPR000700">
    <property type="entry name" value="PAS-assoc_C"/>
</dbReference>
<dbReference type="SMART" id="SM00091">
    <property type="entry name" value="PAS"/>
    <property type="match status" value="2"/>
</dbReference>
<dbReference type="InterPro" id="IPR035965">
    <property type="entry name" value="PAS-like_dom_sf"/>
</dbReference>
<dbReference type="Pfam" id="PF00563">
    <property type="entry name" value="EAL"/>
    <property type="match status" value="1"/>
</dbReference>
<dbReference type="AlphaFoldDB" id="A0A0A3J420"/>
<dbReference type="eggNOG" id="COG5001">
    <property type="taxonomic scope" value="Bacteria"/>
</dbReference>
<dbReference type="Proteomes" id="UP000030595">
    <property type="component" value="Unassembled WGS sequence"/>
</dbReference>
<dbReference type="PROSITE" id="PS50887">
    <property type="entry name" value="GGDEF"/>
    <property type="match status" value="1"/>
</dbReference>
<feature type="domain" description="EAL" evidence="2">
    <location>
        <begin position="416"/>
        <end position="671"/>
    </location>
</feature>
<name>A0A0A3J420_9BACL</name>
<gene>
    <name evidence="4" type="ORF">CD30_14430</name>
</gene>